<dbReference type="InterPro" id="IPR036714">
    <property type="entry name" value="SDH_sf"/>
</dbReference>
<evidence type="ECO:0000313" key="2">
    <source>
        <dbReference type="EMBL" id="EAR98471.1"/>
    </source>
</evidence>
<dbReference type="Pfam" id="PF03937">
    <property type="entry name" value="Sdh5"/>
    <property type="match status" value="1"/>
</dbReference>
<dbReference type="GeneID" id="7839598"/>
<dbReference type="InterPro" id="IPR005631">
    <property type="entry name" value="SDH"/>
</dbReference>
<dbReference type="KEGG" id="tet:TTHERM_00290990"/>
<sequence length="115" mass="13340">MLARVIRRAFCQSAQTTYANQFTIENDVENLKKQLTWRASNMGMRELDLLLGTFAKDKLKNFSKDELVQFNKDVLVLETPVLNKILLGQLPIPEGNKFIPIVIEYAKNKPKYVYF</sequence>
<dbReference type="InParanoid" id="I7MF47"/>
<evidence type="ECO:0000256" key="1">
    <source>
        <dbReference type="ARBA" id="ARBA00023186"/>
    </source>
</evidence>
<dbReference type="RefSeq" id="XP_001018716.1">
    <property type="nucleotide sequence ID" value="XM_001018716.1"/>
</dbReference>
<evidence type="ECO:0000313" key="3">
    <source>
        <dbReference type="Proteomes" id="UP000009168"/>
    </source>
</evidence>
<organism evidence="2 3">
    <name type="scientific">Tetrahymena thermophila (strain SB210)</name>
    <dbReference type="NCBI Taxonomy" id="312017"/>
    <lineage>
        <taxon>Eukaryota</taxon>
        <taxon>Sar</taxon>
        <taxon>Alveolata</taxon>
        <taxon>Ciliophora</taxon>
        <taxon>Intramacronucleata</taxon>
        <taxon>Oligohymenophorea</taxon>
        <taxon>Hymenostomatida</taxon>
        <taxon>Tetrahymenina</taxon>
        <taxon>Tetrahymenidae</taxon>
        <taxon>Tetrahymena</taxon>
    </lineage>
</organism>
<dbReference type="SUPFAM" id="SSF109910">
    <property type="entry name" value="YgfY-like"/>
    <property type="match status" value="1"/>
</dbReference>
<keyword evidence="3" id="KW-1185">Reference proteome</keyword>
<dbReference type="Proteomes" id="UP000009168">
    <property type="component" value="Unassembled WGS sequence"/>
</dbReference>
<dbReference type="eggNOG" id="ENOG502R32A">
    <property type="taxonomic scope" value="Eukaryota"/>
</dbReference>
<dbReference type="OrthoDB" id="284292at2759"/>
<gene>
    <name evidence="2" type="ORF">TTHERM_00290990</name>
</gene>
<keyword evidence="1" id="KW-0143">Chaperone</keyword>
<reference evidence="3" key="1">
    <citation type="journal article" date="2006" name="PLoS Biol.">
        <title>Macronuclear genome sequence of the ciliate Tetrahymena thermophila, a model eukaryote.</title>
        <authorList>
            <person name="Eisen J.A."/>
            <person name="Coyne R.S."/>
            <person name="Wu M."/>
            <person name="Wu D."/>
            <person name="Thiagarajan M."/>
            <person name="Wortman J.R."/>
            <person name="Badger J.H."/>
            <person name="Ren Q."/>
            <person name="Amedeo P."/>
            <person name="Jones K.M."/>
            <person name="Tallon L.J."/>
            <person name="Delcher A.L."/>
            <person name="Salzberg S.L."/>
            <person name="Silva J.C."/>
            <person name="Haas B.J."/>
            <person name="Majoros W.H."/>
            <person name="Farzad M."/>
            <person name="Carlton J.M."/>
            <person name="Smith R.K. Jr."/>
            <person name="Garg J."/>
            <person name="Pearlman R.E."/>
            <person name="Karrer K.M."/>
            <person name="Sun L."/>
            <person name="Manning G."/>
            <person name="Elde N.C."/>
            <person name="Turkewitz A.P."/>
            <person name="Asai D.J."/>
            <person name="Wilkes D.E."/>
            <person name="Wang Y."/>
            <person name="Cai H."/>
            <person name="Collins K."/>
            <person name="Stewart B.A."/>
            <person name="Lee S.R."/>
            <person name="Wilamowska K."/>
            <person name="Weinberg Z."/>
            <person name="Ruzzo W.L."/>
            <person name="Wloga D."/>
            <person name="Gaertig J."/>
            <person name="Frankel J."/>
            <person name="Tsao C.-C."/>
            <person name="Gorovsky M.A."/>
            <person name="Keeling P.J."/>
            <person name="Waller R.F."/>
            <person name="Patron N.J."/>
            <person name="Cherry J.M."/>
            <person name="Stover N.A."/>
            <person name="Krieger C.J."/>
            <person name="del Toro C."/>
            <person name="Ryder H.F."/>
            <person name="Williamson S.C."/>
            <person name="Barbeau R.A."/>
            <person name="Hamilton E.P."/>
            <person name="Orias E."/>
        </authorList>
    </citation>
    <scope>NUCLEOTIDE SEQUENCE [LARGE SCALE GENOMIC DNA]</scope>
    <source>
        <strain evidence="3">SB210</strain>
    </source>
</reference>
<name>I7MF47_TETTS</name>
<protein>
    <submittedName>
        <fullName evidence="2">Flavinator of succinate dehydrogenase</fullName>
    </submittedName>
</protein>
<dbReference type="AlphaFoldDB" id="I7MF47"/>
<dbReference type="Gene3D" id="1.10.150.250">
    <property type="entry name" value="Flavinator of succinate dehydrogenase"/>
    <property type="match status" value="1"/>
</dbReference>
<dbReference type="EMBL" id="GG662651">
    <property type="protein sequence ID" value="EAR98471.1"/>
    <property type="molecule type" value="Genomic_DNA"/>
</dbReference>
<dbReference type="OMA" id="QLTWRAS"/>
<dbReference type="HOGENOM" id="CLU_2113860_0_0_1"/>
<accession>I7MF47</accession>
<proteinExistence type="predicted"/>